<feature type="region of interest" description="Disordered" evidence="1">
    <location>
        <begin position="1"/>
        <end position="23"/>
    </location>
</feature>
<dbReference type="Proteomes" id="UP001054837">
    <property type="component" value="Unassembled WGS sequence"/>
</dbReference>
<accession>A0AAV4NQT7</accession>
<dbReference type="AlphaFoldDB" id="A0AAV4NQT7"/>
<protein>
    <submittedName>
        <fullName evidence="2">Uncharacterized protein</fullName>
    </submittedName>
</protein>
<evidence type="ECO:0000256" key="1">
    <source>
        <dbReference type="SAM" id="MobiDB-lite"/>
    </source>
</evidence>
<comment type="caution">
    <text evidence="2">The sequence shown here is derived from an EMBL/GenBank/DDBJ whole genome shotgun (WGS) entry which is preliminary data.</text>
</comment>
<dbReference type="EMBL" id="BPLQ01001975">
    <property type="protein sequence ID" value="GIX87167.1"/>
    <property type="molecule type" value="Genomic_DNA"/>
</dbReference>
<sequence>MFLKTKSSFCQTGHNGHSVSRELSTTHYGKQNFFFSITPNLSRKIAQKPGPSLGHEFPSTLYYCNSIETSGPRGRDLLGLCRRRTTR</sequence>
<keyword evidence="3" id="KW-1185">Reference proteome</keyword>
<reference evidence="2 3" key="1">
    <citation type="submission" date="2021-06" db="EMBL/GenBank/DDBJ databases">
        <title>Caerostris darwini draft genome.</title>
        <authorList>
            <person name="Kono N."/>
            <person name="Arakawa K."/>
        </authorList>
    </citation>
    <scope>NUCLEOTIDE SEQUENCE [LARGE SCALE GENOMIC DNA]</scope>
</reference>
<evidence type="ECO:0000313" key="3">
    <source>
        <dbReference type="Proteomes" id="UP001054837"/>
    </source>
</evidence>
<proteinExistence type="predicted"/>
<organism evidence="2 3">
    <name type="scientific">Caerostris darwini</name>
    <dbReference type="NCBI Taxonomy" id="1538125"/>
    <lineage>
        <taxon>Eukaryota</taxon>
        <taxon>Metazoa</taxon>
        <taxon>Ecdysozoa</taxon>
        <taxon>Arthropoda</taxon>
        <taxon>Chelicerata</taxon>
        <taxon>Arachnida</taxon>
        <taxon>Araneae</taxon>
        <taxon>Araneomorphae</taxon>
        <taxon>Entelegynae</taxon>
        <taxon>Araneoidea</taxon>
        <taxon>Araneidae</taxon>
        <taxon>Caerostris</taxon>
    </lineage>
</organism>
<name>A0AAV4NQT7_9ARAC</name>
<gene>
    <name evidence="2" type="ORF">CDAR_90281</name>
</gene>
<evidence type="ECO:0000313" key="2">
    <source>
        <dbReference type="EMBL" id="GIX87167.1"/>
    </source>
</evidence>